<dbReference type="AlphaFoldDB" id="A0A099I6L9"/>
<comment type="caution">
    <text evidence="16">The sequence shown here is derived from an EMBL/GenBank/DDBJ whole genome shotgun (WGS) entry which is preliminary data.</text>
</comment>
<keyword evidence="3 14" id="KW-0662">Pyridine nucleotide biosynthesis</keyword>
<dbReference type="UniPathway" id="UPA00253">
    <property type="reaction ID" value="UER00332"/>
</dbReference>
<evidence type="ECO:0000256" key="12">
    <source>
        <dbReference type="ARBA" id="ARBA00048721"/>
    </source>
</evidence>
<reference evidence="16 17" key="1">
    <citation type="submission" date="2014-08" db="EMBL/GenBank/DDBJ databases">
        <title>Clostridium innocuum, an unnegligible vancomycin-resistant pathogen causing extra-intestinal infections.</title>
        <authorList>
            <person name="Feng Y."/>
            <person name="Chiu C.-H."/>
        </authorList>
    </citation>
    <scope>NUCLEOTIDE SEQUENCE [LARGE SCALE GENOMIC DNA]</scope>
    <source>
        <strain evidence="16 17">AN88</strain>
    </source>
</reference>
<dbReference type="GO" id="GO:0004515">
    <property type="term" value="F:nicotinate-nucleotide adenylyltransferase activity"/>
    <property type="evidence" value="ECO:0007669"/>
    <property type="project" value="UniProtKB-UniRule"/>
</dbReference>
<dbReference type="HAMAP" id="MF_00244">
    <property type="entry name" value="NaMN_adenylyltr"/>
    <property type="match status" value="1"/>
</dbReference>
<protein>
    <recommendedName>
        <fullName evidence="14">Probable nicotinate-nucleotide adenylyltransferase</fullName>
        <ecNumber evidence="14">2.7.7.18</ecNumber>
    </recommendedName>
    <alternativeName>
        <fullName evidence="14">Deamido-NAD(+) diphosphorylase</fullName>
    </alternativeName>
    <alternativeName>
        <fullName evidence="14">Deamido-NAD(+) pyrophosphorylase</fullName>
    </alternativeName>
    <alternativeName>
        <fullName evidence="14">Nicotinate mononucleotide adenylyltransferase</fullName>
        <shortName evidence="14">NaMN adenylyltransferase</shortName>
    </alternativeName>
</protein>
<keyword evidence="4 14" id="KW-0808">Transferase</keyword>
<gene>
    <name evidence="14" type="primary">nadD</name>
    <name evidence="16" type="ORF">CIAN88_08100</name>
</gene>
<dbReference type="InterPro" id="IPR005249">
    <property type="entry name" value="YqeK"/>
</dbReference>
<evidence type="ECO:0000313" key="16">
    <source>
        <dbReference type="EMBL" id="KGJ53619.1"/>
    </source>
</evidence>
<dbReference type="NCBIfam" id="TIGR00482">
    <property type="entry name" value="nicotinate (nicotinamide) nucleotide adenylyltransferase"/>
    <property type="match status" value="1"/>
</dbReference>
<keyword evidence="6" id="KW-0479">Metal-binding</keyword>
<evidence type="ECO:0000256" key="4">
    <source>
        <dbReference type="ARBA" id="ARBA00022679"/>
    </source>
</evidence>
<feature type="domain" description="HD/PDEase" evidence="15">
    <location>
        <begin position="189"/>
        <end position="313"/>
    </location>
</feature>
<evidence type="ECO:0000256" key="11">
    <source>
        <dbReference type="ARBA" id="ARBA00023027"/>
    </source>
</evidence>
<dbReference type="GO" id="GO:0009435">
    <property type="term" value="P:NAD+ biosynthetic process"/>
    <property type="evidence" value="ECO:0007669"/>
    <property type="project" value="UniProtKB-UniRule"/>
</dbReference>
<dbReference type="Gene3D" id="1.10.3210.10">
    <property type="entry name" value="Hypothetical protein af1432"/>
    <property type="match status" value="1"/>
</dbReference>
<dbReference type="GO" id="GO:0046872">
    <property type="term" value="F:metal ion binding"/>
    <property type="evidence" value="ECO:0007669"/>
    <property type="project" value="UniProtKB-KW"/>
</dbReference>
<dbReference type="SUPFAM" id="SSF52374">
    <property type="entry name" value="Nucleotidylyl transferase"/>
    <property type="match status" value="1"/>
</dbReference>
<dbReference type="InterPro" id="IPR014729">
    <property type="entry name" value="Rossmann-like_a/b/a_fold"/>
</dbReference>
<dbReference type="GO" id="GO:0008803">
    <property type="term" value="F:bis(5'-nucleosyl)-tetraphosphatase (symmetrical) activity"/>
    <property type="evidence" value="ECO:0007669"/>
    <property type="project" value="UniProtKB-EC"/>
</dbReference>
<evidence type="ECO:0000256" key="14">
    <source>
        <dbReference type="HAMAP-Rule" id="MF_00244"/>
    </source>
</evidence>
<evidence type="ECO:0000259" key="15">
    <source>
        <dbReference type="SMART" id="SM00471"/>
    </source>
</evidence>
<evidence type="ECO:0000256" key="13">
    <source>
        <dbReference type="ARBA" id="ARBA00049417"/>
    </source>
</evidence>
<dbReference type="Pfam" id="PF01467">
    <property type="entry name" value="CTP_transf_like"/>
    <property type="match status" value="1"/>
</dbReference>
<dbReference type="InterPro" id="IPR004821">
    <property type="entry name" value="Cyt_trans-like"/>
</dbReference>
<evidence type="ECO:0000256" key="6">
    <source>
        <dbReference type="ARBA" id="ARBA00022723"/>
    </source>
</evidence>
<evidence type="ECO:0000313" key="17">
    <source>
        <dbReference type="Proteomes" id="UP000030008"/>
    </source>
</evidence>
<evidence type="ECO:0000256" key="10">
    <source>
        <dbReference type="ARBA" id="ARBA00023004"/>
    </source>
</evidence>
<dbReference type="PANTHER" id="PTHR39321:SF3">
    <property type="entry name" value="PHOSPHOPANTETHEINE ADENYLYLTRANSFERASE"/>
    <property type="match status" value="1"/>
</dbReference>
<proteinExistence type="inferred from homology"/>
<comment type="pathway">
    <text evidence="2 14">Cofactor biosynthesis; NAD(+) biosynthesis; deamido-NAD(+) from nicotinate D-ribonucleotide: step 1/1.</text>
</comment>
<evidence type="ECO:0000256" key="7">
    <source>
        <dbReference type="ARBA" id="ARBA00022741"/>
    </source>
</evidence>
<evidence type="ECO:0000256" key="8">
    <source>
        <dbReference type="ARBA" id="ARBA00022801"/>
    </source>
</evidence>
<dbReference type="RefSeq" id="WP_044904922.1">
    <property type="nucleotide sequence ID" value="NZ_JQIF01000036.1"/>
</dbReference>
<dbReference type="NCBIfam" id="TIGR00488">
    <property type="entry name" value="bis(5'-nucleosyl)-tetraphosphatase (symmetrical) YqeK"/>
    <property type="match status" value="1"/>
</dbReference>
<keyword evidence="11 14" id="KW-0520">NAD</keyword>
<dbReference type="Gene3D" id="3.40.50.620">
    <property type="entry name" value="HUPs"/>
    <property type="match status" value="1"/>
</dbReference>
<keyword evidence="10" id="KW-0408">Iron</keyword>
<dbReference type="EMBL" id="JQIF01000036">
    <property type="protein sequence ID" value="KGJ53619.1"/>
    <property type="molecule type" value="Genomic_DNA"/>
</dbReference>
<evidence type="ECO:0000256" key="9">
    <source>
        <dbReference type="ARBA" id="ARBA00022840"/>
    </source>
</evidence>
<keyword evidence="7 14" id="KW-0547">Nucleotide-binding</keyword>
<dbReference type="PANTHER" id="PTHR39321">
    <property type="entry name" value="NICOTINATE-NUCLEOTIDE ADENYLYLTRANSFERASE-RELATED"/>
    <property type="match status" value="1"/>
</dbReference>
<comment type="function">
    <text evidence="1 14">Catalyzes the reversible adenylation of nicotinate mononucleotide (NaMN) to nicotinic acid adenine dinucleotide (NaAD).</text>
</comment>
<dbReference type="GO" id="GO:0005524">
    <property type="term" value="F:ATP binding"/>
    <property type="evidence" value="ECO:0007669"/>
    <property type="project" value="UniProtKB-KW"/>
</dbReference>
<dbReference type="Pfam" id="PF01966">
    <property type="entry name" value="HD"/>
    <property type="match status" value="1"/>
</dbReference>
<keyword evidence="5 14" id="KW-0548">Nucleotidyltransferase</keyword>
<name>A0A099I6L9_CLOIN</name>
<dbReference type="CDD" id="cd00077">
    <property type="entry name" value="HDc"/>
    <property type="match status" value="1"/>
</dbReference>
<dbReference type="InterPro" id="IPR003607">
    <property type="entry name" value="HD/PDEase_dom"/>
</dbReference>
<sequence length="342" mass="39761">MRIAVLGGAFDPIHNGHLQIAKQALKQLRVDEVWFMPSAATPLKQTQAASFSERAAMVALAIRPYRHMKLCTLEHELEGVSYTIRTVKELKKRYPKHSFCWLIGDDQARQFDRWKDSEELKQQLPFYVFSREQHTEQLPAGLQRVVMQLIPVSSSEIRKGHKLYQVPEAVRAYMGLHALYLESMVKEQMNEHRYLHSQSVAQLCVELAQAHGLDTRAAYIMGIAHDVCKQLPYEKAKAWMRAHMPDHLEEAAAIWHGYIGADYVNKVFHIRDRRILQAIYHHVKGRNRTDYDRILFIADKLDPSRGYDSGREIEISRKSLREGYRVVKQQQEAYLRKEGTLK</sequence>
<dbReference type="NCBIfam" id="TIGR00125">
    <property type="entry name" value="cyt_tran_rel"/>
    <property type="match status" value="1"/>
</dbReference>
<evidence type="ECO:0000256" key="3">
    <source>
        <dbReference type="ARBA" id="ARBA00022642"/>
    </source>
</evidence>
<dbReference type="SUPFAM" id="SSF109604">
    <property type="entry name" value="HD-domain/PDEase-like"/>
    <property type="match status" value="1"/>
</dbReference>
<dbReference type="SMART" id="SM00471">
    <property type="entry name" value="HDc"/>
    <property type="match status" value="1"/>
</dbReference>
<evidence type="ECO:0000256" key="1">
    <source>
        <dbReference type="ARBA" id="ARBA00002324"/>
    </source>
</evidence>
<dbReference type="EC" id="2.7.7.18" evidence="14"/>
<organism evidence="16 17">
    <name type="scientific">Clostridium innocuum</name>
    <dbReference type="NCBI Taxonomy" id="1522"/>
    <lineage>
        <taxon>Bacteria</taxon>
        <taxon>Bacillati</taxon>
        <taxon>Bacillota</taxon>
        <taxon>Clostridia</taxon>
        <taxon>Eubacteriales</taxon>
        <taxon>Clostridiaceae</taxon>
        <taxon>Clostridium</taxon>
    </lineage>
</organism>
<accession>A0A099I6L9</accession>
<keyword evidence="9 14" id="KW-0067">ATP-binding</keyword>
<dbReference type="InterPro" id="IPR005248">
    <property type="entry name" value="NadD/NMNAT"/>
</dbReference>
<evidence type="ECO:0000256" key="5">
    <source>
        <dbReference type="ARBA" id="ARBA00022695"/>
    </source>
</evidence>
<dbReference type="Proteomes" id="UP000030008">
    <property type="component" value="Unassembled WGS sequence"/>
</dbReference>
<dbReference type="InterPro" id="IPR006674">
    <property type="entry name" value="HD_domain"/>
</dbReference>
<comment type="catalytic activity">
    <reaction evidence="12 14">
        <text>nicotinate beta-D-ribonucleotide + ATP + H(+) = deamido-NAD(+) + diphosphate</text>
        <dbReference type="Rhea" id="RHEA:22860"/>
        <dbReference type="ChEBI" id="CHEBI:15378"/>
        <dbReference type="ChEBI" id="CHEBI:30616"/>
        <dbReference type="ChEBI" id="CHEBI:33019"/>
        <dbReference type="ChEBI" id="CHEBI:57502"/>
        <dbReference type="ChEBI" id="CHEBI:58437"/>
        <dbReference type="EC" id="2.7.7.18"/>
    </reaction>
</comment>
<comment type="similarity">
    <text evidence="14">Belongs to the NadD family.</text>
</comment>
<keyword evidence="8" id="KW-0378">Hydrolase</keyword>
<dbReference type="CDD" id="cd02165">
    <property type="entry name" value="NMNAT"/>
    <property type="match status" value="1"/>
</dbReference>
<evidence type="ECO:0000256" key="2">
    <source>
        <dbReference type="ARBA" id="ARBA00005019"/>
    </source>
</evidence>
<comment type="catalytic activity">
    <reaction evidence="13">
        <text>P(1),P(4)-bis(5'-adenosyl) tetraphosphate + H2O = 2 ADP + 2 H(+)</text>
        <dbReference type="Rhea" id="RHEA:24252"/>
        <dbReference type="ChEBI" id="CHEBI:15377"/>
        <dbReference type="ChEBI" id="CHEBI:15378"/>
        <dbReference type="ChEBI" id="CHEBI:58141"/>
        <dbReference type="ChEBI" id="CHEBI:456216"/>
        <dbReference type="EC" id="3.6.1.41"/>
    </reaction>
</comment>